<evidence type="ECO:0000313" key="2">
    <source>
        <dbReference type="Proteomes" id="UP000019367"/>
    </source>
</evidence>
<dbReference type="EMBL" id="KF977490">
    <property type="protein sequence ID" value="AHJ10738.1"/>
    <property type="molecule type" value="Genomic_DNA"/>
</dbReference>
<protein>
    <submittedName>
        <fullName evidence="1">Uncharacterized protein</fullName>
    </submittedName>
</protein>
<sequence>MNFEIPVETYIRLCGVSNYIRDDIPEDERQLLRCVRLEHKKGHSYALASNRKIAAIYYLGTTTEIDGSAHLSVDNNLLKQCETEKAFNSKLHIIALPELGVISLKTTMGFQVPQAGFFSLTTPLQSWQTWAPDEPVKASKGAMAWHMTDMQALNAASPSGRIAFPDLIDANKPVVLRDQHFPDWCGLFMGNLVNDKGQAYTVEAAELPKWWNV</sequence>
<accession>W6E9R4</accession>
<dbReference type="Proteomes" id="UP000019367">
    <property type="component" value="Segment"/>
</dbReference>
<proteinExistence type="predicted"/>
<dbReference type="KEGG" id="vg:18503001"/>
<dbReference type="GeneID" id="18503001"/>
<name>W6E9R4_9CAUD</name>
<evidence type="ECO:0000313" key="1">
    <source>
        <dbReference type="EMBL" id="AHJ10738.1"/>
    </source>
</evidence>
<keyword evidence="2" id="KW-1185">Reference proteome</keyword>
<organism evidence="1 2">
    <name type="scientific">Rhizobium phage vB_RglS_P106B</name>
    <dbReference type="NCBI Taxonomy" id="1458697"/>
    <lineage>
        <taxon>Viruses</taxon>
        <taxon>Duplodnaviria</taxon>
        <taxon>Heunggongvirae</taxon>
        <taxon>Uroviricota</taxon>
        <taxon>Caudoviricetes</taxon>
        <taxon>Rigallicvirus</taxon>
        <taxon>Rigallicvirus P106B</taxon>
    </lineage>
</organism>
<gene>
    <name evidence="1" type="ORF">P106B_55</name>
</gene>
<reference evidence="1 2" key="1">
    <citation type="journal article" date="2015" name="Microbiology">
        <title>Genomic and phenotypic characterization of Rhizobium gallicum phage vB_RglS_P106B.</title>
        <authorList>
            <person name="Halmillawewa A.P."/>
            <person name="Restrepo-Cordoba M."/>
            <person name="Yost C.K."/>
            <person name="Hynes M.F."/>
        </authorList>
    </citation>
    <scope>NUCLEOTIDE SEQUENCE [LARGE SCALE GENOMIC DNA]</scope>
</reference>
<dbReference type="RefSeq" id="YP_009005981.1">
    <property type="nucleotide sequence ID" value="NC_023566.1"/>
</dbReference>